<dbReference type="Proteomes" id="UP000191154">
    <property type="component" value="Unassembled WGS sequence"/>
</dbReference>
<name>A0A1S8N1Y7_CLOSA</name>
<dbReference type="AlphaFoldDB" id="A0A1S8N1Y7"/>
<reference evidence="1 2" key="1">
    <citation type="submission" date="2016-05" db="EMBL/GenBank/DDBJ databases">
        <title>Microbial solvent formation.</title>
        <authorList>
            <person name="Poehlein A."/>
            <person name="Montoya Solano J.D."/>
            <person name="Flitsch S."/>
            <person name="Krabben P."/>
            <person name="Duerre P."/>
            <person name="Daniel R."/>
        </authorList>
    </citation>
    <scope>NUCLEOTIDE SEQUENCE [LARGE SCALE GENOMIC DNA]</scope>
    <source>
        <strain evidence="1 2">L1-8</strain>
    </source>
</reference>
<dbReference type="InterPro" id="IPR036073">
    <property type="entry name" value="Desulfoferrodoxin_Fe-bd_dom_sf"/>
</dbReference>
<dbReference type="GO" id="GO:0005506">
    <property type="term" value="F:iron ion binding"/>
    <property type="evidence" value="ECO:0007669"/>
    <property type="project" value="InterPro"/>
</dbReference>
<dbReference type="Gene3D" id="2.60.40.730">
    <property type="entry name" value="SOR catalytic domain"/>
    <property type="match status" value="1"/>
</dbReference>
<evidence type="ECO:0000313" key="1">
    <source>
        <dbReference type="EMBL" id="OOM10529.1"/>
    </source>
</evidence>
<proteinExistence type="predicted"/>
<protein>
    <recommendedName>
        <fullName evidence="3">Desulfoferrodoxin</fullName>
    </recommendedName>
</protein>
<gene>
    <name evidence="1" type="ORF">CLOSAC_31500</name>
</gene>
<dbReference type="STRING" id="169679.CSACC_22570"/>
<sequence>MKQQEFAPRRSKETKKPKVVCPNATFYYCKHCRSVYQSLSLKKEAIPMCCNEKMNKLQEKTPSEVSDEILIDYKITGGYNENAVEVFWKIKKENVSVEWIYIKTFTGGQIKYVTNPKKASFVFALADEDAYVYCDENPCLECIFLCKRGFEIYVHIKENELVKISLERMHSNWKS</sequence>
<accession>A0A1S8N1Y7</accession>
<dbReference type="RefSeq" id="WP_077866224.1">
    <property type="nucleotide sequence ID" value="NZ_LZYZ01000006.1"/>
</dbReference>
<comment type="caution">
    <text evidence="1">The sequence shown here is derived from an EMBL/GenBank/DDBJ whole genome shotgun (WGS) entry which is preliminary data.</text>
</comment>
<organism evidence="1 2">
    <name type="scientific">Clostridium saccharobutylicum</name>
    <dbReference type="NCBI Taxonomy" id="169679"/>
    <lineage>
        <taxon>Bacteria</taxon>
        <taxon>Bacillati</taxon>
        <taxon>Bacillota</taxon>
        <taxon>Clostridia</taxon>
        <taxon>Eubacteriales</taxon>
        <taxon>Clostridiaceae</taxon>
        <taxon>Clostridium</taxon>
    </lineage>
</organism>
<dbReference type="GO" id="GO:0016491">
    <property type="term" value="F:oxidoreductase activity"/>
    <property type="evidence" value="ECO:0007669"/>
    <property type="project" value="InterPro"/>
</dbReference>
<evidence type="ECO:0008006" key="3">
    <source>
        <dbReference type="Google" id="ProtNLM"/>
    </source>
</evidence>
<evidence type="ECO:0000313" key="2">
    <source>
        <dbReference type="Proteomes" id="UP000191154"/>
    </source>
</evidence>
<dbReference type="EMBL" id="LZYZ01000006">
    <property type="protein sequence ID" value="OOM10529.1"/>
    <property type="molecule type" value="Genomic_DNA"/>
</dbReference>